<dbReference type="Proteomes" id="UP000028990">
    <property type="component" value="Unassembled WGS sequence"/>
</dbReference>
<accession>A0A091E4Y3</accession>
<organism evidence="1 2">
    <name type="scientific">Fukomys damarensis</name>
    <name type="common">Damaraland mole rat</name>
    <name type="synonym">Cryptomys damarensis</name>
    <dbReference type="NCBI Taxonomy" id="885580"/>
    <lineage>
        <taxon>Eukaryota</taxon>
        <taxon>Metazoa</taxon>
        <taxon>Chordata</taxon>
        <taxon>Craniata</taxon>
        <taxon>Vertebrata</taxon>
        <taxon>Euteleostomi</taxon>
        <taxon>Mammalia</taxon>
        <taxon>Eutheria</taxon>
        <taxon>Euarchontoglires</taxon>
        <taxon>Glires</taxon>
        <taxon>Rodentia</taxon>
        <taxon>Hystricomorpha</taxon>
        <taxon>Bathyergidae</taxon>
        <taxon>Fukomys</taxon>
    </lineage>
</organism>
<keyword evidence="2" id="KW-1185">Reference proteome</keyword>
<evidence type="ECO:0000313" key="1">
    <source>
        <dbReference type="EMBL" id="KFO37630.1"/>
    </source>
</evidence>
<protein>
    <submittedName>
        <fullName evidence="1">Uncharacterized protein</fullName>
    </submittedName>
</protein>
<reference evidence="1 2" key="1">
    <citation type="submission" date="2013-11" db="EMBL/GenBank/DDBJ databases">
        <title>The Damaraland mole rat (Fukomys damarensis) genome and evolution of African mole rats.</title>
        <authorList>
            <person name="Gladyshev V.N."/>
            <person name="Fang X."/>
        </authorList>
    </citation>
    <scope>NUCLEOTIDE SEQUENCE [LARGE SCALE GENOMIC DNA]</scope>
    <source>
        <tissue evidence="1">Liver</tissue>
    </source>
</reference>
<sequence>MYALRSLYNMAMTSATYHAIITPHNLEPLLNGNVNRAPNIPRSPVVINSHLSDFSCPVDLSGAESMIQRPSSQLSALQAVVSAAFYNMDVSGGPHHYHMDWTPYNMEVSNAPPAPATYVTCGALHTVIVSRASHVLMTSGIGGALDSTNGSTALPHTDHPKYVWCCYNEGVSRPHIPWTPASTFELLQGEHKQGSSLSVTCGALYVGDRTGAPTPSDHLGSVENLCNMVVTRDMHLRSVDDFCNDDESHPQVHNKTLMPMCGAVFNLNTAKAPNLWTMAGVCGGIYYVIVDRSPHTHLDLTTEGHGRMPNV</sequence>
<dbReference type="EMBL" id="KN120767">
    <property type="protein sequence ID" value="KFO37630.1"/>
    <property type="molecule type" value="Genomic_DNA"/>
</dbReference>
<proteinExistence type="predicted"/>
<dbReference type="AlphaFoldDB" id="A0A091E4Y3"/>
<evidence type="ECO:0000313" key="2">
    <source>
        <dbReference type="Proteomes" id="UP000028990"/>
    </source>
</evidence>
<name>A0A091E4Y3_FUKDA</name>
<gene>
    <name evidence="1" type="ORF">H920_00976</name>
</gene>